<dbReference type="GO" id="GO:0030286">
    <property type="term" value="C:dynein complex"/>
    <property type="evidence" value="ECO:0007669"/>
    <property type="project" value="UniProtKB-KW"/>
</dbReference>
<dbReference type="InterPro" id="IPR042222">
    <property type="entry name" value="Dynein_2_N"/>
</dbReference>
<dbReference type="GO" id="GO:0005874">
    <property type="term" value="C:microtubule"/>
    <property type="evidence" value="ECO:0007669"/>
    <property type="project" value="UniProtKB-KW"/>
</dbReference>
<dbReference type="GO" id="GO:0051959">
    <property type="term" value="F:dynein light intermediate chain binding"/>
    <property type="evidence" value="ECO:0007669"/>
    <property type="project" value="InterPro"/>
</dbReference>
<dbReference type="InterPro" id="IPR042228">
    <property type="entry name" value="Dynein_linker_3"/>
</dbReference>
<comment type="similarity">
    <text evidence="2">Belongs to the dynein heavy chain family.</text>
</comment>
<evidence type="ECO:0000256" key="12">
    <source>
        <dbReference type="ARBA" id="ARBA00023212"/>
    </source>
</evidence>
<keyword evidence="7" id="KW-0067">ATP-binding</keyword>
<evidence type="ECO:0000313" key="17">
    <source>
        <dbReference type="EMBL" id="KAH3889895.1"/>
    </source>
</evidence>
<feature type="compositionally biased region" description="Polar residues" evidence="15">
    <location>
        <begin position="94"/>
        <end position="103"/>
    </location>
</feature>
<dbReference type="Gene3D" id="1.20.58.1120">
    <property type="match status" value="1"/>
</dbReference>
<evidence type="ECO:0000259" key="16">
    <source>
        <dbReference type="SMART" id="SM00382"/>
    </source>
</evidence>
<accession>A0A9D4N6D8</accession>
<evidence type="ECO:0000256" key="14">
    <source>
        <dbReference type="SAM" id="Coils"/>
    </source>
</evidence>
<evidence type="ECO:0000256" key="6">
    <source>
        <dbReference type="ARBA" id="ARBA00022741"/>
    </source>
</evidence>
<evidence type="ECO:0000256" key="7">
    <source>
        <dbReference type="ARBA" id="ARBA00022840"/>
    </source>
</evidence>
<keyword evidence="5" id="KW-0677">Repeat</keyword>
<feature type="domain" description="AAA+ ATPase" evidence="16">
    <location>
        <begin position="2010"/>
        <end position="2146"/>
    </location>
</feature>
<evidence type="ECO:0000256" key="9">
    <source>
        <dbReference type="ARBA" id="ARBA00023054"/>
    </source>
</evidence>
<dbReference type="Gene3D" id="3.40.50.300">
    <property type="entry name" value="P-loop containing nucleotide triphosphate hydrolases"/>
    <property type="match status" value="2"/>
</dbReference>
<proteinExistence type="inferred from homology"/>
<reference evidence="17" key="2">
    <citation type="submission" date="2020-11" db="EMBL/GenBank/DDBJ databases">
        <authorList>
            <person name="McCartney M.A."/>
            <person name="Auch B."/>
            <person name="Kono T."/>
            <person name="Mallez S."/>
            <person name="Becker A."/>
            <person name="Gohl D.M."/>
            <person name="Silverstein K.A.T."/>
            <person name="Koren S."/>
            <person name="Bechman K.B."/>
            <person name="Herman A."/>
            <person name="Abrahante J.E."/>
            <person name="Garbe J."/>
        </authorList>
    </citation>
    <scope>NUCLEOTIDE SEQUENCE</scope>
    <source>
        <strain evidence="17">Duluth1</strain>
        <tissue evidence="17">Whole animal</tissue>
    </source>
</reference>
<dbReference type="InterPro" id="IPR013594">
    <property type="entry name" value="Dynein_heavy_tail"/>
</dbReference>
<dbReference type="InterPro" id="IPR043157">
    <property type="entry name" value="Dynein_AAA1S"/>
</dbReference>
<dbReference type="InterPro" id="IPR003593">
    <property type="entry name" value="AAA+_ATPase"/>
</dbReference>
<dbReference type="Gene3D" id="3.20.180.20">
    <property type="entry name" value="Dynein heavy chain, N-terminal domain 2"/>
    <property type="match status" value="1"/>
</dbReference>
<organism evidence="17 18">
    <name type="scientific">Dreissena polymorpha</name>
    <name type="common">Zebra mussel</name>
    <name type="synonym">Mytilus polymorpha</name>
    <dbReference type="NCBI Taxonomy" id="45954"/>
    <lineage>
        <taxon>Eukaryota</taxon>
        <taxon>Metazoa</taxon>
        <taxon>Spiralia</taxon>
        <taxon>Lophotrochozoa</taxon>
        <taxon>Mollusca</taxon>
        <taxon>Bivalvia</taxon>
        <taxon>Autobranchia</taxon>
        <taxon>Heteroconchia</taxon>
        <taxon>Euheterodonta</taxon>
        <taxon>Imparidentia</taxon>
        <taxon>Neoheterodontei</taxon>
        <taxon>Myida</taxon>
        <taxon>Dreissenoidea</taxon>
        <taxon>Dreissenidae</taxon>
        <taxon>Dreissena</taxon>
    </lineage>
</organism>
<dbReference type="GO" id="GO:0045505">
    <property type="term" value="F:dynein intermediate chain binding"/>
    <property type="evidence" value="ECO:0007669"/>
    <property type="project" value="InterPro"/>
</dbReference>
<dbReference type="FunFam" id="3.40.50.300:FF:000063">
    <property type="entry name" value="dynein heavy chain 6, axonemal"/>
    <property type="match status" value="1"/>
</dbReference>
<evidence type="ECO:0000256" key="3">
    <source>
        <dbReference type="ARBA" id="ARBA00022490"/>
    </source>
</evidence>
<evidence type="ECO:0000313" key="18">
    <source>
        <dbReference type="Proteomes" id="UP000828390"/>
    </source>
</evidence>
<keyword evidence="11" id="KW-0505">Motor protein</keyword>
<dbReference type="Gene3D" id="1.10.287.2620">
    <property type="match status" value="1"/>
</dbReference>
<feature type="region of interest" description="Disordered" evidence="15">
    <location>
        <begin position="270"/>
        <end position="297"/>
    </location>
</feature>
<keyword evidence="12" id="KW-0206">Cytoskeleton</keyword>
<keyword evidence="18" id="KW-1185">Reference proteome</keyword>
<dbReference type="GO" id="GO:0005524">
    <property type="term" value="F:ATP binding"/>
    <property type="evidence" value="ECO:0007669"/>
    <property type="project" value="UniProtKB-KW"/>
</dbReference>
<dbReference type="FunFam" id="1.10.287.2620:FF:000002">
    <property type="entry name" value="Dynein heavy chain 2, axonemal"/>
    <property type="match status" value="1"/>
</dbReference>
<dbReference type="FunFam" id="1.20.140.100:FF:000013">
    <property type="entry name" value="Dynein heavy chain 10, axonemal"/>
    <property type="match status" value="1"/>
</dbReference>
<feature type="compositionally biased region" description="Acidic residues" evidence="15">
    <location>
        <begin position="65"/>
        <end position="87"/>
    </location>
</feature>
<evidence type="ECO:0000256" key="11">
    <source>
        <dbReference type="ARBA" id="ARBA00023175"/>
    </source>
</evidence>
<protein>
    <recommendedName>
        <fullName evidence="16">AAA+ ATPase domain-containing protein</fullName>
    </recommendedName>
</protein>
<evidence type="ECO:0000256" key="15">
    <source>
        <dbReference type="SAM" id="MobiDB-lite"/>
    </source>
</evidence>
<dbReference type="InterPro" id="IPR013602">
    <property type="entry name" value="Dynein_heavy_linker"/>
</dbReference>
<dbReference type="EMBL" id="JAIWYP010000001">
    <property type="protein sequence ID" value="KAH3889895.1"/>
    <property type="molecule type" value="Genomic_DNA"/>
</dbReference>
<keyword evidence="3" id="KW-0963">Cytoplasm</keyword>
<keyword evidence="9 14" id="KW-0175">Coiled coil</keyword>
<dbReference type="FunFam" id="3.20.180.20:FF:000001">
    <property type="entry name" value="Dynein axonemal heavy chain 5"/>
    <property type="match status" value="1"/>
</dbReference>
<dbReference type="InterPro" id="IPR041466">
    <property type="entry name" value="Dynein_AAA5_ext"/>
</dbReference>
<dbReference type="FunFam" id="1.10.8.710:FF:000002">
    <property type="entry name" value="dynein heavy chain 17, axonemal"/>
    <property type="match status" value="1"/>
</dbReference>
<dbReference type="InterPro" id="IPR026983">
    <property type="entry name" value="DHC"/>
</dbReference>
<gene>
    <name evidence="17" type="ORF">DPMN_013962</name>
</gene>
<evidence type="ECO:0000256" key="5">
    <source>
        <dbReference type="ARBA" id="ARBA00022737"/>
    </source>
</evidence>
<dbReference type="Gene3D" id="1.10.8.710">
    <property type="match status" value="1"/>
</dbReference>
<dbReference type="GO" id="GO:0007018">
    <property type="term" value="P:microtubule-based movement"/>
    <property type="evidence" value="ECO:0007669"/>
    <property type="project" value="InterPro"/>
</dbReference>
<dbReference type="GO" id="GO:0005930">
    <property type="term" value="C:axoneme"/>
    <property type="evidence" value="ECO:0007669"/>
    <property type="project" value="UniProtKB-SubCell"/>
</dbReference>
<dbReference type="Pfam" id="PF08385">
    <property type="entry name" value="DHC_N1"/>
    <property type="match status" value="1"/>
</dbReference>
<evidence type="ECO:0000256" key="1">
    <source>
        <dbReference type="ARBA" id="ARBA00004430"/>
    </source>
</evidence>
<keyword evidence="6" id="KW-0547">Nucleotide-binding</keyword>
<keyword evidence="8" id="KW-0243">Dynein</keyword>
<dbReference type="Proteomes" id="UP000828390">
    <property type="component" value="Unassembled WGS sequence"/>
</dbReference>
<dbReference type="Gene3D" id="1.20.140.100">
    <property type="entry name" value="Dynein heavy chain, N-terminal domain 2"/>
    <property type="match status" value="1"/>
</dbReference>
<dbReference type="Pfam" id="PF25007">
    <property type="entry name" value="DYH2-5-8_CC"/>
    <property type="match status" value="1"/>
</dbReference>
<evidence type="ECO:0000256" key="10">
    <source>
        <dbReference type="ARBA" id="ARBA00023069"/>
    </source>
</evidence>
<evidence type="ECO:0000256" key="2">
    <source>
        <dbReference type="ARBA" id="ARBA00008887"/>
    </source>
</evidence>
<dbReference type="InterPro" id="IPR056759">
    <property type="entry name" value="DYH2-5-8_CC"/>
</dbReference>
<dbReference type="Pfam" id="PF17852">
    <property type="entry name" value="Dynein_AAA_lid"/>
    <property type="match status" value="1"/>
</dbReference>
<dbReference type="FunFam" id="3.40.50.300:FF:001855">
    <property type="entry name" value="Dynein axonemal heavy chain 10"/>
    <property type="match status" value="1"/>
</dbReference>
<dbReference type="InterPro" id="IPR035699">
    <property type="entry name" value="AAA_6"/>
</dbReference>
<dbReference type="PANTHER" id="PTHR22878">
    <property type="entry name" value="DYNEIN HEAVY CHAIN 6, AXONEMAL-LIKE-RELATED"/>
    <property type="match status" value="1"/>
</dbReference>
<comment type="caution">
    <text evidence="17">The sequence shown here is derived from an EMBL/GenBank/DDBJ whole genome shotgun (WGS) entry which is preliminary data.</text>
</comment>
<keyword evidence="13" id="KW-0966">Cell projection</keyword>
<keyword evidence="10" id="KW-0969">Cilium</keyword>
<evidence type="ECO:0000256" key="13">
    <source>
        <dbReference type="ARBA" id="ARBA00023273"/>
    </source>
</evidence>
<evidence type="ECO:0000256" key="8">
    <source>
        <dbReference type="ARBA" id="ARBA00023017"/>
    </source>
</evidence>
<dbReference type="FunFam" id="1.10.472.130:FF:000010">
    <property type="entry name" value="Dynein axonemal heavy chain 10"/>
    <property type="match status" value="1"/>
</dbReference>
<dbReference type="Pfam" id="PF08393">
    <property type="entry name" value="DHC_N2"/>
    <property type="match status" value="1"/>
</dbReference>
<feature type="region of interest" description="Disordered" evidence="15">
    <location>
        <begin position="65"/>
        <end position="182"/>
    </location>
</feature>
<comment type="subcellular location">
    <subcellularLocation>
        <location evidence="1">Cytoplasm</location>
        <location evidence="1">Cytoskeleton</location>
        <location evidence="1">Cilium axoneme</location>
    </subcellularLocation>
</comment>
<evidence type="ECO:0000256" key="4">
    <source>
        <dbReference type="ARBA" id="ARBA00022701"/>
    </source>
</evidence>
<dbReference type="InterPro" id="IPR027417">
    <property type="entry name" value="P-loop_NTPase"/>
</dbReference>
<dbReference type="SUPFAM" id="SSF52540">
    <property type="entry name" value="P-loop containing nucleoside triphosphate hydrolases"/>
    <property type="match status" value="2"/>
</dbReference>
<feature type="domain" description="AAA+ ATPase" evidence="16">
    <location>
        <begin position="2289"/>
        <end position="2422"/>
    </location>
</feature>
<feature type="compositionally biased region" description="Acidic residues" evidence="15">
    <location>
        <begin position="166"/>
        <end position="176"/>
    </location>
</feature>
<keyword evidence="4" id="KW-0493">Microtubule</keyword>
<dbReference type="FunFam" id="1.20.58.1120:FF:000008">
    <property type="entry name" value="Dynein heavy chain 10, axonemal"/>
    <property type="match status" value="1"/>
</dbReference>
<sequence>MDDERIDWIRHQVYLGLDINELDVFEELLDRDDGYWERELGKFLNDTPEDNENSILFYKITKEEEEEVEVECEPEIPDIAQEEEAGEGEPREQTQSQGETNVPTEEPEPKEQALGVSTPTGEEDGAKKGASGKGKRVGSTKSGDHKPESEVPATPEVLAEEKPEGDGEENEGENEEEKAPRTKIIVQTVTRTYLHMCYQFLPEQFADLDSMYFIRNTPGMVPLPGNKGEASEMMPNYFEAGILNGHSLVMLEHIIAQVYMPLLSYNQHRNGEAKDTRSRPDTRVSARTDEEEGGKGEKQINVAESRAKAMLRDEFLISMQKFAGSITRTIQQIEGEVRLEVPEMELSDIIEDIVANTELMDKIREICHEWTRQVRGALESQLKKTPHGKGPLAEIDFWRERNAALSALVEQLKIPQVAKMLEAYSHLETDFDDVKTELHKYYVEAKDNVRFLSTLERHFKNITHGATFQVVIETIPSMMNALRMVWIISRHYNKDERMVPLMERIAWELAERVDKVINIRTIFKDSTDEVKRRTSEAKRMLQVWKDSYFEVRAKIEQSGRDQRWEFDRRKLFERTDYMSNICQDLYNVAQILEEFYNIFGPELKAVTGDPKRIEDVLVRVDALVTPLEEVAFDPFVIRHSSMWKSVMDHFDREVLSIENEAKTFIDESFQSLRSAEGAFNLLLKFKHIRSREAINNQMMQKFRDILLQYQKEVEIIDKLFTENKDHPPLHKNHPPVAGSIFWERSLFHRIKHVIIRFQSMEDMMQSDMGKGTRAKYLSVGKQMKQYEDTRYEGWKEHVETVLNTLINRNLIVKPTQAQQQQLQQQQTSEEELRDGEAGRYKVRYVVDFDPMLAEIIAETKYMEQLGFSVPELARNIALQDEKYIKYVESLTFMLQRYNKLLASLDQAESTLLEDHVRDLRRVIRPGAKRLNWRALGIRDYCSKCEQAIAKFESLVNQIQKNAKDIDQRLHMIEHANLFKSPAPKYPDHLPACKEYYEHIERERAKDFEILARKYRGIGPLLTKMEGLVVHTNTGKSPKLRQYYAHWEKKTYDALQKLILNNLRRFEVALRTERPLFQVETLLAAPDVVLHPQANEVLKLTLQCVRDCVEGTKLFIRWMNGTCKECEPQKVEGEDELYQYTFFQDISVHPETHELVQTIHFDIKNTLTNMQRYLNRWKKFRSIWKIDKQALADRWFQKAPTVVSFDSKLQYYHKTIDEVETLPIVKDQECIRLHMGPLASSVKDHAKQWINCLGKLLRDSAKDSLYRLNTTLESKSEDLDKTPVSLEDLKFVLTTISDIKAMSLDVEDKIRDIQERYRTLSMYDIEVTEEEKEIQWKMPQMWEDLVWKSKQVDASLFAVKKKFKEITQEQIKDFSKELKEFSDRFYLEGPGVVGNNLDKGVELMKSYRVEVNKYESERQELANAEKLFDLPITMYPDLQQVQKQMKGLEMIYALYEEQQNAREQWAETLWANLNIQILQDGIETFMKNLRKMPREVKQMAVARTLEDKMKEFRDSLPLFVDLKHEALRDRHWKELMTKTGQKFDINPETFTLANIFAMELQRYQETIAEIVTMAGKEMGIEKGVKEIEEAWNNMKFTVVPYMKGTSHRGFILGAIDEILQSLDDSSMNLQSMSASRFIGPFLNSVQNWEKSLSHISEVLDVWMVVQRKWMYLEGIFIGGDIRSQLPEEAKKFDQIDKTFKKIMTDTHKVPTIKLSCHAQNRLQDLEALSVGLEKCQKSLNDYLDSKRNAFPRFFFISDDELLSILGSSDPECVQEHMIKMYDNIASLRFNKGNNNEALATAMISAEGEVMDFRTHVPAEGRVEDWMTNVLEEMRVTNRLITKEAVFFYCENKTRVGWMMGYQGMVCLAGNQVWWTWEVEDVFAKVKKGQKTALKDYAKKLHGQIDELVITIRSPLSSNDRKKFNSVLIIDVHARDIIDSFVRDSIMDANEFEWESQLRFYWVKEPDELIVRQCTGEFGYGYEYMGLNGRLVITPLTDRIYLTLTQALSMQLGGAPAGPAGTGKTETVKDLAKALGLLCVVTNCGEGMDFKAVGKIYSGLCQCGAWGCFDEFNRIDVSVLSVISTQLKTIQNALVLKLKRFQFEGVEINMDCRVGIFITMNPGYAGRTELPESVKALFRPVVVIVPDLQQICEIMLFSEGFLMAKILAKKMTVLYKLAREQLSKQYHYDFGLRALKSVLVMAGELKRGSPDLPEDVVLMRALRDMNLPKFVFEDVPLFLGLIGDLFPGLDCPRVRYPNFNDAVEAILVENNYEMLPVQVDKVVQMYETMMTRHTTMIVGPTGGGKSVVINTLAQAQTKLGTTTKLYTINPKDRSVIELYGILDPVTRDWTDGLLSNIFREINRPTDKNEKKYIVYDGDVDALWVENMNSVMDDNRLMTLANGERIRLQKHCAMLFEVFDLQYASPATVSRCGMVYVDPKNLGYHPFWKKWVKSRTGKVEKENLHRLYDKYVPTLIDMVVEGIIDGRQGEKMKTIIPLTNLNMVTQLANMLDSIIVKEIQEADELEAVFIQALTWSIGAGLLEDGRIKFDAQVKTMAAMQNISDDNKTMAGLGELPTTQPTLYDYFFDLEQKKWVPWINLVPKYKHDPGRKYNEILVPTLDTVRTTWLLNLMVRIKRPGRVDW</sequence>
<name>A0A9D4N6D8_DREPO</name>
<dbReference type="Pfam" id="PF12774">
    <property type="entry name" value="AAA_6"/>
    <property type="match status" value="1"/>
</dbReference>
<reference evidence="17" key="1">
    <citation type="journal article" date="2019" name="bioRxiv">
        <title>The Genome of the Zebra Mussel, Dreissena polymorpha: A Resource for Invasive Species Research.</title>
        <authorList>
            <person name="McCartney M.A."/>
            <person name="Auch B."/>
            <person name="Kono T."/>
            <person name="Mallez S."/>
            <person name="Zhang Y."/>
            <person name="Obille A."/>
            <person name="Becker A."/>
            <person name="Abrahante J.E."/>
            <person name="Garbe J."/>
            <person name="Badalamenti J.P."/>
            <person name="Herman A."/>
            <person name="Mangelson H."/>
            <person name="Liachko I."/>
            <person name="Sullivan S."/>
            <person name="Sone E.D."/>
            <person name="Koren S."/>
            <person name="Silverstein K.A.T."/>
            <person name="Beckman K.B."/>
            <person name="Gohl D.M."/>
        </authorList>
    </citation>
    <scope>NUCLEOTIDE SEQUENCE</scope>
    <source>
        <strain evidence="17">Duluth1</strain>
        <tissue evidence="17">Whole animal</tissue>
    </source>
</reference>
<feature type="coiled-coil region" evidence="14">
    <location>
        <begin position="1363"/>
        <end position="1457"/>
    </location>
</feature>
<dbReference type="PANTHER" id="PTHR22878:SF63">
    <property type="entry name" value="DYNEIN AXONEMAL HEAVY CHAIN 10"/>
    <property type="match status" value="1"/>
</dbReference>
<dbReference type="SMART" id="SM00382">
    <property type="entry name" value="AAA"/>
    <property type="match status" value="2"/>
</dbReference>
<dbReference type="Gene3D" id="1.10.472.130">
    <property type="match status" value="1"/>
</dbReference>